<dbReference type="Pfam" id="PF13649">
    <property type="entry name" value="Methyltransf_25"/>
    <property type="match status" value="1"/>
</dbReference>
<dbReference type="Proteomes" id="UP000198282">
    <property type="component" value="Unassembled WGS sequence"/>
</dbReference>
<feature type="domain" description="Methyltransferase" evidence="1">
    <location>
        <begin position="50"/>
        <end position="148"/>
    </location>
</feature>
<proteinExistence type="predicted"/>
<evidence type="ECO:0000313" key="3">
    <source>
        <dbReference type="Proteomes" id="UP000198282"/>
    </source>
</evidence>
<organism evidence="2 3">
    <name type="scientific">Streptosporangium subroseum</name>
    <dbReference type="NCBI Taxonomy" id="106412"/>
    <lineage>
        <taxon>Bacteria</taxon>
        <taxon>Bacillati</taxon>
        <taxon>Actinomycetota</taxon>
        <taxon>Actinomycetes</taxon>
        <taxon>Streptosporangiales</taxon>
        <taxon>Streptosporangiaceae</taxon>
        <taxon>Streptosporangium</taxon>
    </lineage>
</organism>
<dbReference type="OrthoDB" id="3528482at2"/>
<dbReference type="CDD" id="cd02440">
    <property type="entry name" value="AdoMet_MTases"/>
    <property type="match status" value="1"/>
</dbReference>
<name>A0A239MVR1_9ACTN</name>
<dbReference type="InterPro" id="IPR029063">
    <property type="entry name" value="SAM-dependent_MTases_sf"/>
</dbReference>
<dbReference type="Gene3D" id="3.40.50.150">
    <property type="entry name" value="Vaccinia Virus protein VP39"/>
    <property type="match status" value="1"/>
</dbReference>
<evidence type="ECO:0000259" key="1">
    <source>
        <dbReference type="Pfam" id="PF13649"/>
    </source>
</evidence>
<dbReference type="SUPFAM" id="SSF53335">
    <property type="entry name" value="S-adenosyl-L-methionine-dependent methyltransferases"/>
    <property type="match status" value="1"/>
</dbReference>
<dbReference type="InterPro" id="IPR041698">
    <property type="entry name" value="Methyltransf_25"/>
</dbReference>
<evidence type="ECO:0000313" key="2">
    <source>
        <dbReference type="EMBL" id="SNT46836.1"/>
    </source>
</evidence>
<keyword evidence="2" id="KW-0489">Methyltransferase</keyword>
<dbReference type="GO" id="GO:0008168">
    <property type="term" value="F:methyltransferase activity"/>
    <property type="evidence" value="ECO:0007669"/>
    <property type="project" value="UniProtKB-KW"/>
</dbReference>
<sequence>MNETAVVPDLRAFMAVALRKQGVVGAIAPSSPALARALTAVVPTSGTPVVVELGPGTGSISEAIRARTAPGSRHLAVEIEPALVAHLRRTKPWMETIQGDAADLGELLASAGVDRVDAVVSTLPWSLFPGEQQERIVGEIGRVLAPGGAFTTVTYLHAVPLAGARAFRRRLRSAFDEVLTTGPVWRNLPPGMTYVCRRPAVHV</sequence>
<protein>
    <submittedName>
        <fullName evidence="2">Phospholipid N-methyltransferase</fullName>
    </submittedName>
</protein>
<gene>
    <name evidence="2" type="ORF">SAMN05216276_10477</name>
</gene>
<dbReference type="RefSeq" id="WP_089211372.1">
    <property type="nucleotide sequence ID" value="NZ_FZOD01000047.1"/>
</dbReference>
<dbReference type="EMBL" id="FZOD01000047">
    <property type="protein sequence ID" value="SNT46836.1"/>
    <property type="molecule type" value="Genomic_DNA"/>
</dbReference>
<keyword evidence="3" id="KW-1185">Reference proteome</keyword>
<dbReference type="AlphaFoldDB" id="A0A239MVR1"/>
<keyword evidence="2" id="KW-0808">Transferase</keyword>
<dbReference type="GO" id="GO:0032259">
    <property type="term" value="P:methylation"/>
    <property type="evidence" value="ECO:0007669"/>
    <property type="project" value="UniProtKB-KW"/>
</dbReference>
<reference evidence="2 3" key="1">
    <citation type="submission" date="2017-06" db="EMBL/GenBank/DDBJ databases">
        <authorList>
            <person name="Kim H.J."/>
            <person name="Triplett B.A."/>
        </authorList>
    </citation>
    <scope>NUCLEOTIDE SEQUENCE [LARGE SCALE GENOMIC DNA]</scope>
    <source>
        <strain evidence="2 3">CGMCC 4.2132</strain>
    </source>
</reference>
<accession>A0A239MVR1</accession>